<dbReference type="RefSeq" id="WP_093581617.1">
    <property type="nucleotide sequence ID" value="NZ_FPBA01000015.1"/>
</dbReference>
<protein>
    <recommendedName>
        <fullName evidence="5">DivIVA protein</fullName>
    </recommendedName>
</protein>
<feature type="compositionally biased region" description="Basic and acidic residues" evidence="2">
    <location>
        <begin position="1"/>
        <end position="19"/>
    </location>
</feature>
<keyword evidence="4" id="KW-1185">Reference proteome</keyword>
<gene>
    <name evidence="3" type="ORF">SAMN05660657_03724</name>
</gene>
<feature type="coiled-coil region" evidence="1">
    <location>
        <begin position="108"/>
        <end position="189"/>
    </location>
</feature>
<dbReference type="STRING" id="1296565.SAMN05660657_03724"/>
<evidence type="ECO:0000256" key="2">
    <source>
        <dbReference type="SAM" id="MobiDB-lite"/>
    </source>
</evidence>
<evidence type="ECO:0000313" key="4">
    <source>
        <dbReference type="Proteomes" id="UP000199546"/>
    </source>
</evidence>
<name>A0A1I7BP42_9ACTN</name>
<evidence type="ECO:0000313" key="3">
    <source>
        <dbReference type="EMBL" id="SFT88929.1"/>
    </source>
</evidence>
<evidence type="ECO:0008006" key="5">
    <source>
        <dbReference type="Google" id="ProtNLM"/>
    </source>
</evidence>
<dbReference type="EMBL" id="FPBA01000015">
    <property type="protein sequence ID" value="SFT88929.1"/>
    <property type="molecule type" value="Genomic_DNA"/>
</dbReference>
<dbReference type="Proteomes" id="UP000199546">
    <property type="component" value="Unassembled WGS sequence"/>
</dbReference>
<feature type="region of interest" description="Disordered" evidence="2">
    <location>
        <begin position="1"/>
        <end position="22"/>
    </location>
</feature>
<reference evidence="4" key="1">
    <citation type="submission" date="2016-10" db="EMBL/GenBank/DDBJ databases">
        <authorList>
            <person name="Varghese N."/>
            <person name="Submissions S."/>
        </authorList>
    </citation>
    <scope>NUCLEOTIDE SEQUENCE [LARGE SCALE GENOMIC DNA]</scope>
    <source>
        <strain evidence="4">DSM 46136</strain>
    </source>
</reference>
<accession>A0A1I7BP42</accession>
<feature type="coiled-coil region" evidence="1">
    <location>
        <begin position="220"/>
        <end position="276"/>
    </location>
</feature>
<keyword evidence="1" id="KW-0175">Coiled coil</keyword>
<proteinExistence type="predicted"/>
<evidence type="ECO:0000256" key="1">
    <source>
        <dbReference type="SAM" id="Coils"/>
    </source>
</evidence>
<sequence>MTTTELHTDDEAGRRRPDVSGDLPTVLEAAPAFRRVVAGYDRFQVDTYVRWAEDELATADREREHLLTRHLRTRADLEDAQRLLAHSCGGAESLRLSSRIGSVLAVAADEAEGLRAEAEADRTAAAAEAARTVARAEQVLAGAEDRAGQLLADAAARLAESTAGAERVVADARAAADALLEEARLVEQRAAEHAGRIRQRARDDADVARLQARDEVLRVMETGRDERRRADDEAAAARERLDRDAGTRRAALLADVAALEGRRAALAAEVDRLAAAVPVPADGRRPISLPRLLDRLGRRQWSWRVP</sequence>
<organism evidence="3 4">
    <name type="scientific">Geodermatophilus amargosae</name>
    <dbReference type="NCBI Taxonomy" id="1296565"/>
    <lineage>
        <taxon>Bacteria</taxon>
        <taxon>Bacillati</taxon>
        <taxon>Actinomycetota</taxon>
        <taxon>Actinomycetes</taxon>
        <taxon>Geodermatophilales</taxon>
        <taxon>Geodermatophilaceae</taxon>
        <taxon>Geodermatophilus</taxon>
    </lineage>
</organism>
<dbReference type="AlphaFoldDB" id="A0A1I7BP42"/>
<dbReference type="OrthoDB" id="5198219at2"/>